<dbReference type="EMBL" id="JABANM010004842">
    <property type="protein sequence ID" value="KAF4748614.1"/>
    <property type="molecule type" value="Genomic_DNA"/>
</dbReference>
<keyword evidence="1" id="KW-0732">Signal</keyword>
<evidence type="ECO:0000313" key="4">
    <source>
        <dbReference type="Proteomes" id="UP000574390"/>
    </source>
</evidence>
<evidence type="ECO:0000259" key="2">
    <source>
        <dbReference type="Pfam" id="PF07059"/>
    </source>
</evidence>
<comment type="caution">
    <text evidence="3">The sequence shown here is derived from an EMBL/GenBank/DDBJ whole genome shotgun (WGS) entry which is preliminary data.</text>
</comment>
<evidence type="ECO:0000313" key="3">
    <source>
        <dbReference type="EMBL" id="KAF4748614.1"/>
    </source>
</evidence>
<gene>
    <name evidence="3" type="primary">WDR12_3</name>
    <name evidence="3" type="ORF">FOZ62_013252</name>
</gene>
<accession>A0A7J6TT96</accession>
<sequence>FFFVINWRMFPLQLAVTYSVDLNGALFTSDEVGAPYAVAFRRYIQLIDADRNSKLKVIPRVVEGPWLVKKLLKKKVPVFTVRDGVGGQAVGQTPTIIGRKL</sequence>
<feature type="domain" description="Protein ENHANCED DISEASE RESISTANCE 2 C-terminal" evidence="2">
    <location>
        <begin position="32"/>
        <end position="100"/>
    </location>
</feature>
<dbReference type="Proteomes" id="UP000574390">
    <property type="component" value="Unassembled WGS sequence"/>
</dbReference>
<dbReference type="InterPro" id="IPR009769">
    <property type="entry name" value="EDR2_C"/>
</dbReference>
<evidence type="ECO:0000256" key="1">
    <source>
        <dbReference type="SAM" id="SignalP"/>
    </source>
</evidence>
<reference evidence="3 4" key="1">
    <citation type="submission" date="2020-04" db="EMBL/GenBank/DDBJ databases">
        <title>Perkinsus olseni comparative genomics.</title>
        <authorList>
            <person name="Bogema D.R."/>
        </authorList>
    </citation>
    <scope>NUCLEOTIDE SEQUENCE [LARGE SCALE GENOMIC DNA]</scope>
    <source>
        <strain evidence="3">ATCC PRA-205</strain>
    </source>
</reference>
<feature type="signal peptide" evidence="1">
    <location>
        <begin position="1"/>
        <end position="17"/>
    </location>
</feature>
<feature type="non-terminal residue" evidence="3">
    <location>
        <position position="1"/>
    </location>
</feature>
<organism evidence="3 4">
    <name type="scientific">Perkinsus olseni</name>
    <name type="common">Perkinsus atlanticus</name>
    <dbReference type="NCBI Taxonomy" id="32597"/>
    <lineage>
        <taxon>Eukaryota</taxon>
        <taxon>Sar</taxon>
        <taxon>Alveolata</taxon>
        <taxon>Perkinsozoa</taxon>
        <taxon>Perkinsea</taxon>
        <taxon>Perkinsida</taxon>
        <taxon>Perkinsidae</taxon>
        <taxon>Perkinsus</taxon>
    </lineage>
</organism>
<feature type="chain" id="PRO_5029814188" evidence="1">
    <location>
        <begin position="18"/>
        <end position="101"/>
    </location>
</feature>
<dbReference type="AlphaFoldDB" id="A0A7J6TT96"/>
<name>A0A7J6TT96_PEROL</name>
<dbReference type="Pfam" id="PF07059">
    <property type="entry name" value="EDR2_C"/>
    <property type="match status" value="1"/>
</dbReference>
<protein>
    <submittedName>
        <fullName evidence="3">WD repeat-containing protein 12</fullName>
    </submittedName>
</protein>
<feature type="non-terminal residue" evidence="3">
    <location>
        <position position="101"/>
    </location>
</feature>
<proteinExistence type="predicted"/>